<comment type="caution">
    <text evidence="1">The sequence shown here is derived from an EMBL/GenBank/DDBJ whole genome shotgun (WGS) entry which is preliminary data.</text>
</comment>
<organism evidence="1">
    <name type="scientific">bioreactor metagenome</name>
    <dbReference type="NCBI Taxonomy" id="1076179"/>
    <lineage>
        <taxon>unclassified sequences</taxon>
        <taxon>metagenomes</taxon>
        <taxon>ecological metagenomes</taxon>
    </lineage>
</organism>
<dbReference type="EMBL" id="VSSQ01006919">
    <property type="protein sequence ID" value="MPM34258.1"/>
    <property type="molecule type" value="Genomic_DNA"/>
</dbReference>
<reference evidence="1" key="1">
    <citation type="submission" date="2019-08" db="EMBL/GenBank/DDBJ databases">
        <authorList>
            <person name="Kucharzyk K."/>
            <person name="Murdoch R.W."/>
            <person name="Higgins S."/>
            <person name="Loffler F."/>
        </authorList>
    </citation>
    <scope>NUCLEOTIDE SEQUENCE</scope>
</reference>
<dbReference type="AlphaFoldDB" id="A0A644Z1T4"/>
<accession>A0A644Z1T4</accession>
<proteinExistence type="predicted"/>
<gene>
    <name evidence="1" type="ORF">SDC9_80840</name>
</gene>
<protein>
    <submittedName>
        <fullName evidence="1">Uncharacterized protein</fullName>
    </submittedName>
</protein>
<sequence>MNIWLENNERHSRQAYRYNIFPAFAYKQEHENTQIVFVIYFTNRAFHRTVNVDVYICIVGKS</sequence>
<name>A0A644Z1T4_9ZZZZ</name>
<evidence type="ECO:0000313" key="1">
    <source>
        <dbReference type="EMBL" id="MPM34258.1"/>
    </source>
</evidence>